<dbReference type="Proteomes" id="UP001190700">
    <property type="component" value="Unassembled WGS sequence"/>
</dbReference>
<reference evidence="1 2" key="1">
    <citation type="journal article" date="2015" name="Genome Biol. Evol.">
        <title>Comparative Genomics of a Bacterivorous Green Alga Reveals Evolutionary Causalities and Consequences of Phago-Mixotrophic Mode of Nutrition.</title>
        <authorList>
            <person name="Burns J.A."/>
            <person name="Paasch A."/>
            <person name="Narechania A."/>
            <person name="Kim E."/>
        </authorList>
    </citation>
    <scope>NUCLEOTIDE SEQUENCE [LARGE SCALE GENOMIC DNA]</scope>
    <source>
        <strain evidence="1 2">PLY_AMNH</strain>
    </source>
</reference>
<evidence type="ECO:0000313" key="2">
    <source>
        <dbReference type="Proteomes" id="UP001190700"/>
    </source>
</evidence>
<name>A0AAE0KPT6_9CHLO</name>
<keyword evidence="2" id="KW-1185">Reference proteome</keyword>
<dbReference type="AlphaFoldDB" id="A0AAE0KPT6"/>
<comment type="caution">
    <text evidence="1">The sequence shown here is derived from an EMBL/GenBank/DDBJ whole genome shotgun (WGS) entry which is preliminary data.</text>
</comment>
<dbReference type="EMBL" id="LGRX02022039">
    <property type="protein sequence ID" value="KAK3256009.1"/>
    <property type="molecule type" value="Genomic_DNA"/>
</dbReference>
<protein>
    <submittedName>
        <fullName evidence="1">Uncharacterized protein</fullName>
    </submittedName>
</protein>
<proteinExistence type="predicted"/>
<evidence type="ECO:0000313" key="1">
    <source>
        <dbReference type="EMBL" id="KAK3256009.1"/>
    </source>
</evidence>
<sequence length="68" mass="8174">MQATSDDLPITYYSPNTRMYQIWEYEGKSYVDMTDNFVWVVWVTNPYQLEAEQDHVQPFDGWKLPGDY</sequence>
<organism evidence="1 2">
    <name type="scientific">Cymbomonas tetramitiformis</name>
    <dbReference type="NCBI Taxonomy" id="36881"/>
    <lineage>
        <taxon>Eukaryota</taxon>
        <taxon>Viridiplantae</taxon>
        <taxon>Chlorophyta</taxon>
        <taxon>Pyramimonadophyceae</taxon>
        <taxon>Pyramimonadales</taxon>
        <taxon>Pyramimonadaceae</taxon>
        <taxon>Cymbomonas</taxon>
    </lineage>
</organism>
<accession>A0AAE0KPT6</accession>
<gene>
    <name evidence="1" type="ORF">CYMTET_34837</name>
</gene>